<evidence type="ECO:0000256" key="1">
    <source>
        <dbReference type="ARBA" id="ARBA00007689"/>
    </source>
</evidence>
<protein>
    <submittedName>
        <fullName evidence="3">YciI family protein</fullName>
    </submittedName>
</protein>
<proteinExistence type="inferred from homology"/>
<dbReference type="EMBL" id="CP089051">
    <property type="protein sequence ID" value="UYF71588.1"/>
    <property type="molecule type" value="Genomic_DNA"/>
</dbReference>
<dbReference type="InterPro" id="IPR011008">
    <property type="entry name" value="Dimeric_a/b-barrel"/>
</dbReference>
<evidence type="ECO:0000313" key="4">
    <source>
        <dbReference type="Proteomes" id="UP001164064"/>
    </source>
</evidence>
<dbReference type="RefSeq" id="WP_263512559.1">
    <property type="nucleotide sequence ID" value="NZ_CP089051.1"/>
</dbReference>
<dbReference type="PANTHER" id="PTHR37828">
    <property type="entry name" value="GSR2449 PROTEIN"/>
    <property type="match status" value="1"/>
</dbReference>
<dbReference type="Proteomes" id="UP001164064">
    <property type="component" value="Chromosome"/>
</dbReference>
<dbReference type="SUPFAM" id="SSF54909">
    <property type="entry name" value="Dimeric alpha+beta barrel"/>
    <property type="match status" value="1"/>
</dbReference>
<accession>A0AA46NC15</accession>
<evidence type="ECO:0000259" key="2">
    <source>
        <dbReference type="Pfam" id="PF03795"/>
    </source>
</evidence>
<feature type="domain" description="YCII-related" evidence="2">
    <location>
        <begin position="1"/>
        <end position="78"/>
    </location>
</feature>
<name>A0AA46NC15_9GAMM</name>
<dbReference type="PANTHER" id="PTHR37828:SF1">
    <property type="entry name" value="YCII-RELATED DOMAIN-CONTAINING PROTEIN"/>
    <property type="match status" value="1"/>
</dbReference>
<gene>
    <name evidence="3" type="ORF">LSO60_15405</name>
</gene>
<dbReference type="InterPro" id="IPR005545">
    <property type="entry name" value="YCII"/>
</dbReference>
<dbReference type="AlphaFoldDB" id="A0AA46NC15"/>
<comment type="similarity">
    <text evidence="1">Belongs to the YciI family.</text>
</comment>
<dbReference type="Pfam" id="PF03795">
    <property type="entry name" value="YCII"/>
    <property type="match status" value="1"/>
</dbReference>
<organism evidence="3 4">
    <name type="scientific">Acinetobacter ursingii</name>
    <dbReference type="NCBI Taxonomy" id="108980"/>
    <lineage>
        <taxon>Bacteria</taxon>
        <taxon>Pseudomonadati</taxon>
        <taxon>Pseudomonadota</taxon>
        <taxon>Gammaproteobacteria</taxon>
        <taxon>Moraxellales</taxon>
        <taxon>Moraxellaceae</taxon>
        <taxon>Acinetobacter</taxon>
    </lineage>
</organism>
<evidence type="ECO:0000313" key="3">
    <source>
        <dbReference type="EMBL" id="UYF71588.1"/>
    </source>
</evidence>
<sequence>MFIVSLNYIKPLNEVDALIQPHIDWLNRYFAEGLFISAGRKQPRTGGVILVKTMPHEQLEHILQQDPFQQVADYQITEVTFSKTGLEFEQLLNC</sequence>
<reference evidence="3" key="1">
    <citation type="journal article" date="2022" name="J Glob Antimicrob Resist">
        <title>Comparative analysis of IMP-4- and OXA-58-containing plasmids of three carbapenemase-producing Acinetobacter ursingii strains in the Netherlands.</title>
        <authorList>
            <person name="Hendrickx A.P.A."/>
            <person name="Schade R.P."/>
            <person name="Landman F."/>
            <person name="Bosch T."/>
            <person name="Schouls L.M."/>
            <person name="van Dijk K."/>
        </authorList>
    </citation>
    <scope>NUCLEOTIDE SEQUENCE</scope>
    <source>
        <strain evidence="3">RIVM_C010559</strain>
    </source>
</reference>